<dbReference type="KEGG" id="lel:PVL30_000895"/>
<dbReference type="GO" id="GO:0006099">
    <property type="term" value="P:tricarboxylic acid cycle"/>
    <property type="evidence" value="ECO:0007669"/>
    <property type="project" value="InterPro"/>
</dbReference>
<dbReference type="PROSITE" id="PS01000">
    <property type="entry name" value="SDH_CYT_1"/>
    <property type="match status" value="1"/>
</dbReference>
<keyword evidence="11" id="KW-0496">Mitochondrion</keyword>
<organism evidence="14 15">
    <name type="scientific">Lodderomyces elongisporus (strain ATCC 11503 / CBS 2605 / JCM 1781 / NBRC 1676 / NRRL YB-4239)</name>
    <name type="common">Yeast</name>
    <name type="synonym">Saccharomyces elongisporus</name>
    <dbReference type="NCBI Taxonomy" id="379508"/>
    <lineage>
        <taxon>Eukaryota</taxon>
        <taxon>Fungi</taxon>
        <taxon>Dikarya</taxon>
        <taxon>Ascomycota</taxon>
        <taxon>Saccharomycotina</taxon>
        <taxon>Pichiomycetes</taxon>
        <taxon>Debaryomycetaceae</taxon>
        <taxon>Candida/Lodderomyces clade</taxon>
        <taxon>Lodderomyces</taxon>
    </lineage>
</organism>
<evidence type="ECO:0000256" key="11">
    <source>
        <dbReference type="ARBA" id="ARBA00023128"/>
    </source>
</evidence>
<gene>
    <name evidence="14" type="ORF">LELG_00930</name>
</gene>
<dbReference type="EMBL" id="CH981524">
    <property type="protein sequence ID" value="EDK42752.1"/>
    <property type="molecule type" value="Genomic_DNA"/>
</dbReference>
<proteinExistence type="inferred from homology"/>
<evidence type="ECO:0000256" key="7">
    <source>
        <dbReference type="ARBA" id="ARBA00022792"/>
    </source>
</evidence>
<dbReference type="GO" id="GO:0006121">
    <property type="term" value="P:mitochondrial electron transport, succinate to ubiquinone"/>
    <property type="evidence" value="ECO:0007669"/>
    <property type="project" value="TreeGrafter"/>
</dbReference>
<keyword evidence="3" id="KW-0349">Heme</keyword>
<evidence type="ECO:0000256" key="13">
    <source>
        <dbReference type="SAM" id="Phobius"/>
    </source>
</evidence>
<dbReference type="VEuPathDB" id="FungiDB:LELG_00930"/>
<keyword evidence="4 13" id="KW-0812">Transmembrane</keyword>
<dbReference type="Proteomes" id="UP000001996">
    <property type="component" value="Unassembled WGS sequence"/>
</dbReference>
<evidence type="ECO:0000256" key="12">
    <source>
        <dbReference type="ARBA" id="ARBA00023136"/>
    </source>
</evidence>
<dbReference type="PANTHER" id="PTHR10978">
    <property type="entry name" value="SUCCINATE DEHYDROGENASE CYTOCHROME B560 SUBUNIT"/>
    <property type="match status" value="1"/>
</dbReference>
<keyword evidence="7" id="KW-0999">Mitochondrion inner membrane</keyword>
<dbReference type="Gene3D" id="1.20.1300.10">
    <property type="entry name" value="Fumarate reductase/succinate dehydrogenase, transmembrane subunit"/>
    <property type="match status" value="1"/>
</dbReference>
<evidence type="ECO:0000256" key="2">
    <source>
        <dbReference type="ARBA" id="ARBA00007244"/>
    </source>
</evidence>
<evidence type="ECO:0000256" key="4">
    <source>
        <dbReference type="ARBA" id="ARBA00022692"/>
    </source>
</evidence>
<dbReference type="FunFam" id="1.20.1300.10:FF:000008">
    <property type="entry name" value="Succinate dehydrogenase cytochrome b560 subunit"/>
    <property type="match status" value="1"/>
</dbReference>
<dbReference type="InterPro" id="IPR018495">
    <property type="entry name" value="Succ_DH_cyt_bsu_CS"/>
</dbReference>
<evidence type="ECO:0000256" key="10">
    <source>
        <dbReference type="ARBA" id="ARBA00023004"/>
    </source>
</evidence>
<keyword evidence="12 13" id="KW-0472">Membrane</keyword>
<dbReference type="FunCoup" id="A5DU94">
    <property type="interactions" value="377"/>
</dbReference>
<evidence type="ECO:0000256" key="3">
    <source>
        <dbReference type="ARBA" id="ARBA00022617"/>
    </source>
</evidence>
<dbReference type="eggNOG" id="KOG0449">
    <property type="taxonomic scope" value="Eukaryota"/>
</dbReference>
<evidence type="ECO:0008006" key="16">
    <source>
        <dbReference type="Google" id="ProtNLM"/>
    </source>
</evidence>
<sequence length="189" mass="20963">MISRIGLLNKQSLNLFTKSLARPQFQHQSHLINKSLVAFVAKRSISTVETSHNEEQEVLVAQRKNRPVSPHLQIYQPQLTWIMSSFHRITGVALAGAFYALTCTYAATSILGYHFDTQTLVSAFTSLPVALQYGIKALGAYPFVYHAANGIRHIIWDFGKELTIPGVYRTGYAVLGATAILGTALAFFY</sequence>
<feature type="transmembrane region" description="Helical" evidence="13">
    <location>
        <begin position="170"/>
        <end position="188"/>
    </location>
</feature>
<dbReference type="STRING" id="379508.A5DU94"/>
<comment type="similarity">
    <text evidence="2">Belongs to the cytochrome b560 family.</text>
</comment>
<feature type="transmembrane region" description="Helical" evidence="13">
    <location>
        <begin position="92"/>
        <end position="115"/>
    </location>
</feature>
<keyword evidence="6" id="KW-0479">Metal-binding</keyword>
<evidence type="ECO:0000256" key="1">
    <source>
        <dbReference type="ARBA" id="ARBA00004448"/>
    </source>
</evidence>
<dbReference type="NCBIfam" id="TIGR02970">
    <property type="entry name" value="succ_dehyd_cytB"/>
    <property type="match status" value="1"/>
</dbReference>
<evidence type="ECO:0000313" key="15">
    <source>
        <dbReference type="Proteomes" id="UP000001996"/>
    </source>
</evidence>
<dbReference type="GO" id="GO:0046872">
    <property type="term" value="F:metal ion binding"/>
    <property type="evidence" value="ECO:0007669"/>
    <property type="project" value="UniProtKB-KW"/>
</dbReference>
<evidence type="ECO:0000313" key="14">
    <source>
        <dbReference type="EMBL" id="EDK42752.1"/>
    </source>
</evidence>
<dbReference type="OrthoDB" id="588261at2759"/>
<keyword evidence="5" id="KW-0874">Quinone</keyword>
<evidence type="ECO:0000256" key="5">
    <source>
        <dbReference type="ARBA" id="ARBA00022719"/>
    </source>
</evidence>
<dbReference type="InterPro" id="IPR034804">
    <property type="entry name" value="SQR/QFR_C/D"/>
</dbReference>
<evidence type="ECO:0000256" key="9">
    <source>
        <dbReference type="ARBA" id="ARBA00022989"/>
    </source>
</evidence>
<name>A5DU94_LODEL</name>
<dbReference type="PROSITE" id="PS01001">
    <property type="entry name" value="SDH_CYT_2"/>
    <property type="match status" value="1"/>
</dbReference>
<dbReference type="HOGENOM" id="CLU_094691_0_0_1"/>
<keyword evidence="8" id="KW-0809">Transit peptide</keyword>
<dbReference type="InterPro" id="IPR000701">
    <property type="entry name" value="SuccDH_FuR_B_TM-su"/>
</dbReference>
<dbReference type="GO" id="GO:0009055">
    <property type="term" value="F:electron transfer activity"/>
    <property type="evidence" value="ECO:0007669"/>
    <property type="project" value="InterPro"/>
</dbReference>
<dbReference type="InParanoid" id="A5DU94"/>
<keyword evidence="15" id="KW-1185">Reference proteome</keyword>
<dbReference type="AlphaFoldDB" id="A5DU94"/>
<accession>A5DU94</accession>
<dbReference type="Pfam" id="PF01127">
    <property type="entry name" value="Sdh_cyt"/>
    <property type="match status" value="1"/>
</dbReference>
<dbReference type="CDD" id="cd03499">
    <property type="entry name" value="SQR_TypeC_SdhC"/>
    <property type="match status" value="1"/>
</dbReference>
<reference evidence="14 15" key="1">
    <citation type="journal article" date="2009" name="Nature">
        <title>Evolution of pathogenicity and sexual reproduction in eight Candida genomes.</title>
        <authorList>
            <person name="Butler G."/>
            <person name="Rasmussen M.D."/>
            <person name="Lin M.F."/>
            <person name="Santos M.A."/>
            <person name="Sakthikumar S."/>
            <person name="Munro C.A."/>
            <person name="Rheinbay E."/>
            <person name="Grabherr M."/>
            <person name="Forche A."/>
            <person name="Reedy J.L."/>
            <person name="Agrafioti I."/>
            <person name="Arnaud M.B."/>
            <person name="Bates S."/>
            <person name="Brown A.J."/>
            <person name="Brunke S."/>
            <person name="Costanzo M.C."/>
            <person name="Fitzpatrick D.A."/>
            <person name="de Groot P.W."/>
            <person name="Harris D."/>
            <person name="Hoyer L.L."/>
            <person name="Hube B."/>
            <person name="Klis F.M."/>
            <person name="Kodira C."/>
            <person name="Lennard N."/>
            <person name="Logue M.E."/>
            <person name="Martin R."/>
            <person name="Neiman A.M."/>
            <person name="Nikolaou E."/>
            <person name="Quail M.A."/>
            <person name="Quinn J."/>
            <person name="Santos M.C."/>
            <person name="Schmitzberger F.F."/>
            <person name="Sherlock G."/>
            <person name="Shah P."/>
            <person name="Silverstein K.A."/>
            <person name="Skrzypek M.S."/>
            <person name="Soll D."/>
            <person name="Staggs R."/>
            <person name="Stansfield I."/>
            <person name="Stumpf M.P."/>
            <person name="Sudbery P.E."/>
            <person name="Srikantha T."/>
            <person name="Zeng Q."/>
            <person name="Berman J."/>
            <person name="Berriman M."/>
            <person name="Heitman J."/>
            <person name="Gow N.A."/>
            <person name="Lorenz M.C."/>
            <person name="Birren B.W."/>
            <person name="Kellis M."/>
            <person name="Cuomo C.A."/>
        </authorList>
    </citation>
    <scope>NUCLEOTIDE SEQUENCE [LARGE SCALE GENOMIC DNA]</scope>
    <source>
        <strain evidence="15">ATCC 11503 / BCRC 21390 / CBS 2605 / JCM 1781 / NBRC 1676 / NRRL YB-4239</strain>
    </source>
</reference>
<evidence type="ECO:0000256" key="8">
    <source>
        <dbReference type="ARBA" id="ARBA00022946"/>
    </source>
</evidence>
<dbReference type="SUPFAM" id="SSF81343">
    <property type="entry name" value="Fumarate reductase respiratory complex transmembrane subunits"/>
    <property type="match status" value="1"/>
</dbReference>
<dbReference type="PANTHER" id="PTHR10978:SF5">
    <property type="entry name" value="SUCCINATE DEHYDROGENASE CYTOCHROME B560 SUBUNIT, MITOCHONDRIAL"/>
    <property type="match status" value="1"/>
</dbReference>
<dbReference type="InterPro" id="IPR014314">
    <property type="entry name" value="Succ_DH_cytb556"/>
</dbReference>
<dbReference type="GO" id="GO:0005743">
    <property type="term" value="C:mitochondrial inner membrane"/>
    <property type="evidence" value="ECO:0007669"/>
    <property type="project" value="UniProtKB-SubCell"/>
</dbReference>
<keyword evidence="10" id="KW-0408">Iron</keyword>
<dbReference type="GeneID" id="5234663"/>
<keyword evidence="9 13" id="KW-1133">Transmembrane helix</keyword>
<dbReference type="OMA" id="MNGIRHL"/>
<evidence type="ECO:0000256" key="6">
    <source>
        <dbReference type="ARBA" id="ARBA00022723"/>
    </source>
</evidence>
<comment type="subcellular location">
    <subcellularLocation>
        <location evidence="1">Mitochondrion inner membrane</location>
        <topology evidence="1">Multi-pass membrane protein</topology>
    </subcellularLocation>
</comment>
<protein>
    <recommendedName>
        <fullName evidence="16">Succinate dehydrogenase cytochrome B subunit, mitochondrial</fullName>
    </recommendedName>
</protein>
<dbReference type="GO" id="GO:0048038">
    <property type="term" value="F:quinone binding"/>
    <property type="evidence" value="ECO:0007669"/>
    <property type="project" value="UniProtKB-KW"/>
</dbReference>